<dbReference type="EMBL" id="JYDI01006736">
    <property type="protein sequence ID" value="KRY03200.1"/>
    <property type="molecule type" value="Genomic_DNA"/>
</dbReference>
<keyword evidence="3" id="KW-1185">Reference proteome</keyword>
<organism evidence="2 3">
    <name type="scientific">Trichinella britovi</name>
    <name type="common">Parasitic roundworm</name>
    <dbReference type="NCBI Taxonomy" id="45882"/>
    <lineage>
        <taxon>Eukaryota</taxon>
        <taxon>Metazoa</taxon>
        <taxon>Ecdysozoa</taxon>
        <taxon>Nematoda</taxon>
        <taxon>Enoplea</taxon>
        <taxon>Dorylaimia</taxon>
        <taxon>Trichinellida</taxon>
        <taxon>Trichinellidae</taxon>
        <taxon>Trichinella</taxon>
    </lineage>
</organism>
<proteinExistence type="predicted"/>
<dbReference type="Proteomes" id="UP000054653">
    <property type="component" value="Unassembled WGS sequence"/>
</dbReference>
<name>A0A0V0YSR2_TRIBR</name>
<evidence type="ECO:0000313" key="2">
    <source>
        <dbReference type="EMBL" id="KRY03200.1"/>
    </source>
</evidence>
<feature type="region of interest" description="Disordered" evidence="1">
    <location>
        <begin position="1"/>
        <end position="21"/>
    </location>
</feature>
<accession>A0A0V0YSR2</accession>
<gene>
    <name evidence="2" type="ORF">T03_9685</name>
</gene>
<comment type="caution">
    <text evidence="2">The sequence shown here is derived from an EMBL/GenBank/DDBJ whole genome shotgun (WGS) entry which is preliminary data.</text>
</comment>
<evidence type="ECO:0000256" key="1">
    <source>
        <dbReference type="SAM" id="MobiDB-lite"/>
    </source>
</evidence>
<protein>
    <submittedName>
        <fullName evidence="2">Uncharacterized protein</fullName>
    </submittedName>
</protein>
<reference evidence="2 3" key="1">
    <citation type="submission" date="2015-01" db="EMBL/GenBank/DDBJ databases">
        <title>Evolution of Trichinella species and genotypes.</title>
        <authorList>
            <person name="Korhonen P.K."/>
            <person name="Edoardo P."/>
            <person name="Giuseppe L.R."/>
            <person name="Gasser R.B."/>
        </authorList>
    </citation>
    <scope>NUCLEOTIDE SEQUENCE [LARGE SCALE GENOMIC DNA]</scope>
    <source>
        <strain evidence="2">ISS120</strain>
    </source>
</reference>
<feature type="compositionally biased region" description="Polar residues" evidence="1">
    <location>
        <begin position="1"/>
        <end position="17"/>
    </location>
</feature>
<sequence>MSVESLTSQCNGSTNPGSPLFNGCKCLSNNDLVTVLLGSELTN</sequence>
<dbReference type="AlphaFoldDB" id="A0A0V0YSR2"/>
<evidence type="ECO:0000313" key="3">
    <source>
        <dbReference type="Proteomes" id="UP000054653"/>
    </source>
</evidence>